<proteinExistence type="predicted"/>
<evidence type="ECO:0000256" key="1">
    <source>
        <dbReference type="SAM" id="Phobius"/>
    </source>
</evidence>
<dbReference type="Proteomes" id="UP000265816">
    <property type="component" value="Unassembled WGS sequence"/>
</dbReference>
<feature type="transmembrane region" description="Helical" evidence="1">
    <location>
        <begin position="112"/>
        <end position="135"/>
    </location>
</feature>
<dbReference type="AlphaFoldDB" id="A0A398AY89"/>
<feature type="transmembrane region" description="Helical" evidence="1">
    <location>
        <begin position="155"/>
        <end position="177"/>
    </location>
</feature>
<sequence length="216" mass="24134">MMLYNGLKNPNYQSHQIRDSESMKGLWRSAILMVLASCLVFGMSAYFGVGSEYLSKKLTSISGAEYEMHKSLFVAGQVLWGMFYGAGILFVPALFFWSLTDTGLDKFLYIQFLVLAILLLEKTAEMILAVTLGLPEISSPFSLGVLGQYITGNSFIVYFLASITIFKIWAMFVQYTYIKVLTDKSRGAVLGMVIGLNVALWLLSSLFSIIQFEKLV</sequence>
<accession>A0A398AY89</accession>
<keyword evidence="1" id="KW-0472">Membrane</keyword>
<protein>
    <recommendedName>
        <fullName evidence="4">Yip1 domain-containing protein</fullName>
    </recommendedName>
</protein>
<feature type="transmembrane region" description="Helical" evidence="1">
    <location>
        <begin position="78"/>
        <end position="100"/>
    </location>
</feature>
<name>A0A398AY89_9BACI</name>
<feature type="transmembrane region" description="Helical" evidence="1">
    <location>
        <begin position="26"/>
        <end position="49"/>
    </location>
</feature>
<keyword evidence="1" id="KW-1133">Transmembrane helix</keyword>
<keyword evidence="3" id="KW-1185">Reference proteome</keyword>
<comment type="caution">
    <text evidence="2">The sequence shown here is derived from an EMBL/GenBank/DDBJ whole genome shotgun (WGS) entry which is preliminary data.</text>
</comment>
<dbReference type="OrthoDB" id="2455856at2"/>
<organism evidence="2 3">
    <name type="scientific">Mesobacillus zeae</name>
    <dbReference type="NCBI Taxonomy" id="1917180"/>
    <lineage>
        <taxon>Bacteria</taxon>
        <taxon>Bacillati</taxon>
        <taxon>Bacillota</taxon>
        <taxon>Bacilli</taxon>
        <taxon>Bacillales</taxon>
        <taxon>Bacillaceae</taxon>
        <taxon>Mesobacillus</taxon>
    </lineage>
</organism>
<feature type="transmembrane region" description="Helical" evidence="1">
    <location>
        <begin position="189"/>
        <end position="210"/>
    </location>
</feature>
<gene>
    <name evidence="2" type="ORF">D1970_18050</name>
</gene>
<dbReference type="EMBL" id="QWVT01000033">
    <property type="protein sequence ID" value="RID82639.1"/>
    <property type="molecule type" value="Genomic_DNA"/>
</dbReference>
<reference evidence="2 3" key="1">
    <citation type="submission" date="2018-08" db="EMBL/GenBank/DDBJ databases">
        <title>Bacillus jemisoniae sp. nov., Bacillus chryseoplanitiae sp. nov., Bacillus resnikiae sp. nov., and Bacillus frankliniae sp. nov., isolated from Viking spacecraft and associated surfaces.</title>
        <authorList>
            <person name="Seuylemezian A."/>
            <person name="Vaishampayan P."/>
        </authorList>
    </citation>
    <scope>NUCLEOTIDE SEQUENCE [LARGE SCALE GENOMIC DNA]</scope>
    <source>
        <strain evidence="2 3">JJ-247</strain>
    </source>
</reference>
<evidence type="ECO:0000313" key="3">
    <source>
        <dbReference type="Proteomes" id="UP000265816"/>
    </source>
</evidence>
<keyword evidence="1" id="KW-0812">Transmembrane</keyword>
<dbReference type="RefSeq" id="WP_119114255.1">
    <property type="nucleotide sequence ID" value="NZ_CBCSEO010000013.1"/>
</dbReference>
<evidence type="ECO:0008006" key="4">
    <source>
        <dbReference type="Google" id="ProtNLM"/>
    </source>
</evidence>
<evidence type="ECO:0000313" key="2">
    <source>
        <dbReference type="EMBL" id="RID82639.1"/>
    </source>
</evidence>